<dbReference type="OrthoDB" id="2985014at2759"/>
<evidence type="ECO:0000256" key="1">
    <source>
        <dbReference type="ARBA" id="ARBA00004141"/>
    </source>
</evidence>
<keyword evidence="7" id="KW-1185">Reference proteome</keyword>
<sequence length="95" mass="10669">MASVLNEKDASNRVNEIEIVPSGVSRSRDDNYELSKSILDDEIEPAEAKKVLRKVDFRILSLLMVTYVLQYLDKNSINLASVLGLKKDVNMVGQD</sequence>
<proteinExistence type="predicted"/>
<protein>
    <submittedName>
        <fullName evidence="6">MFS transporter</fullName>
    </submittedName>
</protein>
<reference evidence="6 7" key="1">
    <citation type="journal article" date="2014" name="Genome Announc.">
        <title>Draft genome sequence of Sclerotinia borealis, a psychrophilic plant pathogenic fungus.</title>
        <authorList>
            <person name="Mardanov A.V."/>
            <person name="Beletsky A.V."/>
            <person name="Kadnikov V.V."/>
            <person name="Ignatov A.N."/>
            <person name="Ravin N.V."/>
        </authorList>
    </citation>
    <scope>NUCLEOTIDE SEQUENCE [LARGE SCALE GENOMIC DNA]</scope>
    <source>
        <strain evidence="7">F-4157</strain>
    </source>
</reference>
<keyword evidence="3" id="KW-0812">Transmembrane</keyword>
<dbReference type="PANTHER" id="PTHR43791">
    <property type="entry name" value="PERMEASE-RELATED"/>
    <property type="match status" value="1"/>
</dbReference>
<keyword evidence="4" id="KW-1133">Transmembrane helix</keyword>
<evidence type="ECO:0000256" key="3">
    <source>
        <dbReference type="ARBA" id="ARBA00022692"/>
    </source>
</evidence>
<evidence type="ECO:0000256" key="5">
    <source>
        <dbReference type="ARBA" id="ARBA00023136"/>
    </source>
</evidence>
<evidence type="ECO:0000313" key="6">
    <source>
        <dbReference type="EMBL" id="ESZ94400.1"/>
    </source>
</evidence>
<dbReference type="AlphaFoldDB" id="W9CIQ6"/>
<dbReference type="HOGENOM" id="CLU_2374006_0_0_1"/>
<evidence type="ECO:0000256" key="2">
    <source>
        <dbReference type="ARBA" id="ARBA00022448"/>
    </source>
</evidence>
<dbReference type="EMBL" id="AYSA01000246">
    <property type="protein sequence ID" value="ESZ94400.1"/>
    <property type="molecule type" value="Genomic_DNA"/>
</dbReference>
<dbReference type="PANTHER" id="PTHR43791:SF70">
    <property type="entry name" value="MAJOR FACILITATOR SUPERFAMILY (MFS) PROFILE DOMAIN-CONTAINING PROTEIN"/>
    <property type="match status" value="1"/>
</dbReference>
<accession>W9CIQ6</accession>
<dbReference type="GO" id="GO:0022857">
    <property type="term" value="F:transmembrane transporter activity"/>
    <property type="evidence" value="ECO:0007669"/>
    <property type="project" value="TreeGrafter"/>
</dbReference>
<comment type="caution">
    <text evidence="6">The sequence shown here is derived from an EMBL/GenBank/DDBJ whole genome shotgun (WGS) entry which is preliminary data.</text>
</comment>
<organism evidence="6 7">
    <name type="scientific">Sclerotinia borealis (strain F-4128)</name>
    <dbReference type="NCBI Taxonomy" id="1432307"/>
    <lineage>
        <taxon>Eukaryota</taxon>
        <taxon>Fungi</taxon>
        <taxon>Dikarya</taxon>
        <taxon>Ascomycota</taxon>
        <taxon>Pezizomycotina</taxon>
        <taxon>Leotiomycetes</taxon>
        <taxon>Helotiales</taxon>
        <taxon>Sclerotiniaceae</taxon>
        <taxon>Sclerotinia</taxon>
    </lineage>
</organism>
<dbReference type="Proteomes" id="UP000019487">
    <property type="component" value="Unassembled WGS sequence"/>
</dbReference>
<comment type="subcellular location">
    <subcellularLocation>
        <location evidence="1">Membrane</location>
        <topology evidence="1">Multi-pass membrane protein</topology>
    </subcellularLocation>
</comment>
<name>W9CIQ6_SCLBF</name>
<keyword evidence="5" id="KW-0472">Membrane</keyword>
<keyword evidence="2" id="KW-0813">Transport</keyword>
<evidence type="ECO:0000256" key="4">
    <source>
        <dbReference type="ARBA" id="ARBA00022989"/>
    </source>
</evidence>
<dbReference type="GO" id="GO:0016020">
    <property type="term" value="C:membrane"/>
    <property type="evidence" value="ECO:0007669"/>
    <property type="project" value="UniProtKB-SubCell"/>
</dbReference>
<evidence type="ECO:0000313" key="7">
    <source>
        <dbReference type="Proteomes" id="UP000019487"/>
    </source>
</evidence>
<gene>
    <name evidence="6" type="ORF">SBOR_5193</name>
</gene>